<dbReference type="Gene3D" id="1.10.287.110">
    <property type="entry name" value="DnaJ domain"/>
    <property type="match status" value="1"/>
</dbReference>
<dbReference type="PANTHER" id="PTHR44360:SF1">
    <property type="entry name" value="DNAJ HOMOLOG SUBFAMILY B MEMBER 9"/>
    <property type="match status" value="1"/>
</dbReference>
<evidence type="ECO:0000259" key="3">
    <source>
        <dbReference type="PROSITE" id="PS50076"/>
    </source>
</evidence>
<keyword evidence="2" id="KW-1133">Transmembrane helix</keyword>
<feature type="transmembrane region" description="Helical" evidence="2">
    <location>
        <begin position="240"/>
        <end position="258"/>
    </location>
</feature>
<dbReference type="Pfam" id="PF00226">
    <property type="entry name" value="DnaJ"/>
    <property type="match status" value="1"/>
</dbReference>
<evidence type="ECO:0000313" key="4">
    <source>
        <dbReference type="EMBL" id="RAV98390.1"/>
    </source>
</evidence>
<dbReference type="EMBL" id="QMFY01000018">
    <property type="protein sequence ID" value="RAV98390.1"/>
    <property type="molecule type" value="Genomic_DNA"/>
</dbReference>
<dbReference type="SUPFAM" id="SSF46565">
    <property type="entry name" value="Chaperone J-domain"/>
    <property type="match status" value="1"/>
</dbReference>
<dbReference type="OrthoDB" id="1495940at2"/>
<reference evidence="4 5" key="1">
    <citation type="submission" date="2018-06" db="EMBL/GenBank/DDBJ databases">
        <title>Chryseolinea flavus sp. nov., a member of the phylum Bacteroidetes isolated from soil.</title>
        <authorList>
            <person name="Li Y."/>
            <person name="Wang J."/>
        </authorList>
    </citation>
    <scope>NUCLEOTIDE SEQUENCE [LARGE SCALE GENOMIC DNA]</scope>
    <source>
        <strain evidence="4 5">SDU1-6</strain>
    </source>
</reference>
<dbReference type="GO" id="GO:0051787">
    <property type="term" value="F:misfolded protein binding"/>
    <property type="evidence" value="ECO:0007669"/>
    <property type="project" value="TreeGrafter"/>
</dbReference>
<dbReference type="GO" id="GO:0036503">
    <property type="term" value="P:ERAD pathway"/>
    <property type="evidence" value="ECO:0007669"/>
    <property type="project" value="TreeGrafter"/>
</dbReference>
<evidence type="ECO:0000313" key="5">
    <source>
        <dbReference type="Proteomes" id="UP000251889"/>
    </source>
</evidence>
<dbReference type="InterPro" id="IPR001623">
    <property type="entry name" value="DnaJ_domain"/>
</dbReference>
<proteinExistence type="predicted"/>
<dbReference type="SMART" id="SM00271">
    <property type="entry name" value="DnaJ"/>
    <property type="match status" value="1"/>
</dbReference>
<dbReference type="InterPro" id="IPR036869">
    <property type="entry name" value="J_dom_sf"/>
</dbReference>
<keyword evidence="2" id="KW-0472">Membrane</keyword>
<keyword evidence="2" id="KW-0812">Transmembrane</keyword>
<comment type="caution">
    <text evidence="4">The sequence shown here is derived from an EMBL/GenBank/DDBJ whole genome shotgun (WGS) entry which is preliminary data.</text>
</comment>
<dbReference type="GO" id="GO:0051087">
    <property type="term" value="F:protein-folding chaperone binding"/>
    <property type="evidence" value="ECO:0007669"/>
    <property type="project" value="TreeGrafter"/>
</dbReference>
<name>A0A364XX96_9BACT</name>
<keyword evidence="5" id="KW-1185">Reference proteome</keyword>
<dbReference type="Proteomes" id="UP000251889">
    <property type="component" value="Unassembled WGS sequence"/>
</dbReference>
<feature type="transmembrane region" description="Helical" evidence="2">
    <location>
        <begin position="211"/>
        <end position="233"/>
    </location>
</feature>
<dbReference type="PROSITE" id="PS50076">
    <property type="entry name" value="DNAJ_2"/>
    <property type="match status" value="1"/>
</dbReference>
<dbReference type="AlphaFoldDB" id="A0A364XX96"/>
<evidence type="ECO:0000256" key="1">
    <source>
        <dbReference type="ARBA" id="ARBA00023186"/>
    </source>
</evidence>
<accession>A0A364XX96</accession>
<feature type="transmembrane region" description="Helical" evidence="2">
    <location>
        <begin position="116"/>
        <end position="137"/>
    </location>
</feature>
<sequence length="259" mass="29641">MKDYYAILGVREAASSAEIKRAYRLLAVQYHPDKNPSAEAESLFKEINEAYDVLSDVNKKFFYDQRRYKSLHEVLAEEPVKTHRDPRYRAKTATTNRTGKPRKPPEYLLMEKLNKYVLWINIAGAAIVVFFLFDYVIPYKTTQEAVYSIREVRNVRSRGIVYYMITTESDKKIKVYDLVPGIADGFTLDSSRIYGMPMAISTSRGEFKLAYMYSALIFVPLLLLLIASIGILIKKNITGAFNCGIVTTVLIIITLVLIY</sequence>
<dbReference type="PANTHER" id="PTHR44360">
    <property type="entry name" value="DNAJ HOMOLOG SUBFAMILY B MEMBER 9"/>
    <property type="match status" value="1"/>
</dbReference>
<dbReference type="PRINTS" id="PR00625">
    <property type="entry name" value="JDOMAIN"/>
</dbReference>
<dbReference type="InterPro" id="IPR051948">
    <property type="entry name" value="Hsp70_co-chaperone_J-domain"/>
</dbReference>
<feature type="domain" description="J" evidence="3">
    <location>
        <begin position="3"/>
        <end position="67"/>
    </location>
</feature>
<evidence type="ECO:0000256" key="2">
    <source>
        <dbReference type="SAM" id="Phobius"/>
    </source>
</evidence>
<protein>
    <recommendedName>
        <fullName evidence="3">J domain-containing protein</fullName>
    </recommendedName>
</protein>
<organism evidence="4 5">
    <name type="scientific">Pseudochryseolinea flava</name>
    <dbReference type="NCBI Taxonomy" id="2059302"/>
    <lineage>
        <taxon>Bacteria</taxon>
        <taxon>Pseudomonadati</taxon>
        <taxon>Bacteroidota</taxon>
        <taxon>Cytophagia</taxon>
        <taxon>Cytophagales</taxon>
        <taxon>Fulvivirgaceae</taxon>
        <taxon>Pseudochryseolinea</taxon>
    </lineage>
</organism>
<keyword evidence="1" id="KW-0143">Chaperone</keyword>
<gene>
    <name evidence="4" type="ORF">DQQ10_23980</name>
</gene>
<dbReference type="CDD" id="cd06257">
    <property type="entry name" value="DnaJ"/>
    <property type="match status" value="1"/>
</dbReference>
<dbReference type="RefSeq" id="WP_112749475.1">
    <property type="nucleotide sequence ID" value="NZ_QMFY01000018.1"/>
</dbReference>